<sequence>MKHKLRKAVTNCNTLEEVLNEVVRVFKDIKETSERIGFVSGIVTSDGPIHIQRNLLRLENFTQTLSQKTNFPLFSARCVFTDELYRVLDEGGAKNDDYLAFWDKLLRSGYVTDVFMTPRWEKSMGATKENKLANSLALKIHYVEEMVLVEQG</sequence>
<dbReference type="EMBL" id="MEVI01000002">
    <property type="protein sequence ID" value="OGC55422.1"/>
    <property type="molecule type" value="Genomic_DNA"/>
</dbReference>
<comment type="caution">
    <text evidence="1">The sequence shown here is derived from an EMBL/GenBank/DDBJ whole genome shotgun (WGS) entry which is preliminary data.</text>
</comment>
<accession>A0A1F4VDV2</accession>
<organism evidence="1 2">
    <name type="scientific">candidate division WWE3 bacterium RIFCSPLOWO2_01_FULL_41_18</name>
    <dbReference type="NCBI Taxonomy" id="1802625"/>
    <lineage>
        <taxon>Bacteria</taxon>
        <taxon>Katanobacteria</taxon>
    </lineage>
</organism>
<reference evidence="1 2" key="1">
    <citation type="journal article" date="2016" name="Nat. Commun.">
        <title>Thousands of microbial genomes shed light on interconnected biogeochemical processes in an aquifer system.</title>
        <authorList>
            <person name="Anantharaman K."/>
            <person name="Brown C.T."/>
            <person name="Hug L.A."/>
            <person name="Sharon I."/>
            <person name="Castelle C.J."/>
            <person name="Probst A.J."/>
            <person name="Thomas B.C."/>
            <person name="Singh A."/>
            <person name="Wilkins M.J."/>
            <person name="Karaoz U."/>
            <person name="Brodie E.L."/>
            <person name="Williams K.H."/>
            <person name="Hubbard S.S."/>
            <person name="Banfield J.F."/>
        </authorList>
    </citation>
    <scope>NUCLEOTIDE SEQUENCE [LARGE SCALE GENOMIC DNA]</scope>
</reference>
<evidence type="ECO:0000313" key="2">
    <source>
        <dbReference type="Proteomes" id="UP000176504"/>
    </source>
</evidence>
<proteinExistence type="predicted"/>
<dbReference type="AlphaFoldDB" id="A0A1F4VDV2"/>
<name>A0A1F4VDV2_UNCKA</name>
<evidence type="ECO:0000313" key="1">
    <source>
        <dbReference type="EMBL" id="OGC55422.1"/>
    </source>
</evidence>
<protein>
    <submittedName>
        <fullName evidence="1">Uncharacterized protein</fullName>
    </submittedName>
</protein>
<gene>
    <name evidence="1" type="ORF">A3A78_00490</name>
</gene>
<dbReference type="Proteomes" id="UP000176504">
    <property type="component" value="Unassembled WGS sequence"/>
</dbReference>